<dbReference type="InterPro" id="IPR050879">
    <property type="entry name" value="Acyltransferase_3"/>
</dbReference>
<keyword evidence="1" id="KW-0472">Membrane</keyword>
<keyword evidence="1" id="KW-0812">Transmembrane</keyword>
<feature type="transmembrane region" description="Helical" evidence="1">
    <location>
        <begin position="371"/>
        <end position="392"/>
    </location>
</feature>
<gene>
    <name evidence="4" type="ORF">AVL61_07505</name>
</gene>
<comment type="caution">
    <text evidence="4">The sequence shown here is derived from an EMBL/GenBank/DDBJ whole genome shotgun (WGS) entry which is preliminary data.</text>
</comment>
<sequence length="685" mass="74624">MSRTAPPVGTAPPAHRFRPEVQGLRTVAVLLVAVYHVWIGGVSGGVDVFLFISAFLMTLSFVRRIESGRGPQLGRYWARTFSRLLPPVVVTVLGTLVAVRLLFPPDRWYAAIEEAAATVLYVQNWLLAFNAVDYYAADTSGASPFQHFWSLSVQGQVFLLWPLLLALCGLLARRTGWSVARVATGVFGAVFLASFAFSVVSTHNEQAFAYFDTRARLWEFALGSLLALAVLRGVTLPGALRLLLGWTGLVAIAVCGLVLDVQGSFPGWAALWPLTGAALVILAGHTGDPRGADALLSRRPLLVLGEASYAVYLVHWPVLVTYLVVTDRAKATPLHGLLILVGSIVLGVLVHRLVERPLRPRGGPRASLHQLGLVVLCVALVLVPVAGARAVLDRQAQEAAERAAVENPGATVLTGDLSWERDPDVPTIPDPLVREGQWSALPESCDAATEDWFDGYKVACSTLPVDPDAEVDAMVIGNSHAEQWLPAVEAVAQDRGWNLRSIVRGACRYQPVETTDNTECQELIGLTDRYLEEQDIDVVFTTSTVTADEGPGEQIAPGFEQVLEDLGSRGITVVGIRDNPRFPFNMVTCIDQHGPDAERCNPPRAQKLAPQNPAEALMARHENFVSIDMSDWICPDGTCPSRIGNRWVYMDDNHMPRDYVVSMVPAFTEQFDRRVQQGAGRLPSE</sequence>
<feature type="transmembrane region" description="Helical" evidence="1">
    <location>
        <begin position="153"/>
        <end position="172"/>
    </location>
</feature>
<evidence type="ECO:0000259" key="2">
    <source>
        <dbReference type="Pfam" id="PF01757"/>
    </source>
</evidence>
<feature type="transmembrane region" description="Helical" evidence="1">
    <location>
        <begin position="84"/>
        <end position="103"/>
    </location>
</feature>
<dbReference type="InterPro" id="IPR043968">
    <property type="entry name" value="SGNH"/>
</dbReference>
<organism evidence="4 5">
    <name type="scientific">Kocuria rosea subsp. polaris</name>
    <dbReference type="NCBI Taxonomy" id="136273"/>
    <lineage>
        <taxon>Bacteria</taxon>
        <taxon>Bacillati</taxon>
        <taxon>Actinomycetota</taxon>
        <taxon>Actinomycetes</taxon>
        <taxon>Micrococcales</taxon>
        <taxon>Micrococcaceae</taxon>
        <taxon>Kocuria</taxon>
    </lineage>
</organism>
<feature type="transmembrane region" description="Helical" evidence="1">
    <location>
        <begin position="242"/>
        <end position="259"/>
    </location>
</feature>
<feature type="domain" description="Acyltransferase 3" evidence="2">
    <location>
        <begin position="20"/>
        <end position="351"/>
    </location>
</feature>
<dbReference type="PANTHER" id="PTHR23028:SF53">
    <property type="entry name" value="ACYL_TRANSF_3 DOMAIN-CONTAINING PROTEIN"/>
    <property type="match status" value="1"/>
</dbReference>
<accession>A0A0W8I363</accession>
<dbReference type="Pfam" id="PF01757">
    <property type="entry name" value="Acyl_transf_3"/>
    <property type="match status" value="1"/>
</dbReference>
<dbReference type="EMBL" id="LQBK01000040">
    <property type="protein sequence ID" value="KUG52179.1"/>
    <property type="molecule type" value="Genomic_DNA"/>
</dbReference>
<dbReference type="InterPro" id="IPR002656">
    <property type="entry name" value="Acyl_transf_3_dom"/>
</dbReference>
<evidence type="ECO:0008006" key="6">
    <source>
        <dbReference type="Google" id="ProtNLM"/>
    </source>
</evidence>
<feature type="domain" description="SGNH" evidence="3">
    <location>
        <begin position="458"/>
        <end position="666"/>
    </location>
</feature>
<evidence type="ECO:0000313" key="4">
    <source>
        <dbReference type="EMBL" id="KUG52179.1"/>
    </source>
</evidence>
<feature type="transmembrane region" description="Helical" evidence="1">
    <location>
        <begin position="265"/>
        <end position="286"/>
    </location>
</feature>
<dbReference type="GO" id="GO:0016020">
    <property type="term" value="C:membrane"/>
    <property type="evidence" value="ECO:0007669"/>
    <property type="project" value="TreeGrafter"/>
</dbReference>
<evidence type="ECO:0000313" key="5">
    <source>
        <dbReference type="Proteomes" id="UP000053512"/>
    </source>
</evidence>
<evidence type="ECO:0000259" key="3">
    <source>
        <dbReference type="Pfam" id="PF19040"/>
    </source>
</evidence>
<feature type="transmembrane region" description="Helical" evidence="1">
    <location>
        <begin position="179"/>
        <end position="197"/>
    </location>
</feature>
<name>A0A0W8I363_KOCRO</name>
<dbReference type="Proteomes" id="UP000053512">
    <property type="component" value="Unassembled WGS sequence"/>
</dbReference>
<feature type="transmembrane region" description="Helical" evidence="1">
    <location>
        <begin position="45"/>
        <end position="63"/>
    </location>
</feature>
<dbReference type="GO" id="GO:0016747">
    <property type="term" value="F:acyltransferase activity, transferring groups other than amino-acyl groups"/>
    <property type="evidence" value="ECO:0007669"/>
    <property type="project" value="InterPro"/>
</dbReference>
<keyword evidence="1" id="KW-1133">Transmembrane helix</keyword>
<feature type="transmembrane region" description="Helical" evidence="1">
    <location>
        <begin position="307"/>
        <end position="325"/>
    </location>
</feature>
<dbReference type="PANTHER" id="PTHR23028">
    <property type="entry name" value="ACETYLTRANSFERASE"/>
    <property type="match status" value="1"/>
</dbReference>
<reference evidence="5" key="1">
    <citation type="submission" date="2015-12" db="EMBL/GenBank/DDBJ databases">
        <authorList>
            <person name="Nair G.R."/>
            <person name="Kaur G."/>
            <person name="Mayilraj S."/>
        </authorList>
    </citation>
    <scope>NUCLEOTIDE SEQUENCE [LARGE SCALE GENOMIC DNA]</scope>
    <source>
        <strain evidence="5">CD08_4</strain>
    </source>
</reference>
<proteinExistence type="predicted"/>
<dbReference type="Pfam" id="PF19040">
    <property type="entry name" value="SGNH"/>
    <property type="match status" value="1"/>
</dbReference>
<dbReference type="GO" id="GO:0009103">
    <property type="term" value="P:lipopolysaccharide biosynthetic process"/>
    <property type="evidence" value="ECO:0007669"/>
    <property type="project" value="TreeGrafter"/>
</dbReference>
<evidence type="ECO:0000256" key="1">
    <source>
        <dbReference type="SAM" id="Phobius"/>
    </source>
</evidence>
<dbReference type="AlphaFoldDB" id="A0A0W8I363"/>
<feature type="transmembrane region" description="Helical" evidence="1">
    <location>
        <begin position="217"/>
        <end position="235"/>
    </location>
</feature>
<protein>
    <recommendedName>
        <fullName evidence="6">Acyltransferase</fullName>
    </recommendedName>
</protein>
<feature type="transmembrane region" description="Helical" evidence="1">
    <location>
        <begin position="331"/>
        <end position="350"/>
    </location>
</feature>